<evidence type="ECO:0000313" key="1">
    <source>
        <dbReference type="EMBL" id="OAA90545.1"/>
    </source>
</evidence>
<dbReference type="RefSeq" id="WP_063554980.1">
    <property type="nucleotide sequence ID" value="NZ_LITT01000011.1"/>
</dbReference>
<proteinExistence type="predicted"/>
<dbReference type="PATRIC" id="fig|1538.10.peg.357"/>
<dbReference type="AlphaFoldDB" id="A0A162J5C9"/>
<protein>
    <submittedName>
        <fullName evidence="1">Uncharacterized protein</fullName>
    </submittedName>
</protein>
<name>A0A162J5C9_9CLOT</name>
<comment type="caution">
    <text evidence="1">The sequence shown here is derived from an EMBL/GenBank/DDBJ whole genome shotgun (WGS) entry which is preliminary data.</text>
</comment>
<dbReference type="Proteomes" id="UP000077407">
    <property type="component" value="Unassembled WGS sequence"/>
</dbReference>
<accession>A0A162J5C9</accession>
<reference evidence="1 2" key="1">
    <citation type="journal article" date="2015" name="Biotechnol. Bioeng.">
        <title>Genome sequence and phenotypic characterization of Caulobacter segnis.</title>
        <authorList>
            <person name="Patel S."/>
            <person name="Fletcher B."/>
            <person name="Scott D.C."/>
            <person name="Ely B."/>
        </authorList>
    </citation>
    <scope>NUCLEOTIDE SEQUENCE [LARGE SCALE GENOMIC DNA]</scope>
    <source>
        <strain evidence="1 2">ERI-2</strain>
    </source>
</reference>
<dbReference type="OrthoDB" id="1911615at2"/>
<dbReference type="EMBL" id="LITT01000011">
    <property type="protein sequence ID" value="OAA90545.1"/>
    <property type="molecule type" value="Genomic_DNA"/>
</dbReference>
<organism evidence="1 2">
    <name type="scientific">Clostridium ljungdahlii</name>
    <dbReference type="NCBI Taxonomy" id="1538"/>
    <lineage>
        <taxon>Bacteria</taxon>
        <taxon>Bacillati</taxon>
        <taxon>Bacillota</taxon>
        <taxon>Clostridia</taxon>
        <taxon>Eubacteriales</taxon>
        <taxon>Clostridiaceae</taxon>
        <taxon>Clostridium</taxon>
    </lineage>
</organism>
<sequence>MSKDQYNKIINNAKDTLDKNIFDKISEFKYNEVDGYQVIQVYVKSNIKAKEMGEILTNIEDYAKECGFDILVDFLRG</sequence>
<evidence type="ECO:0000313" key="2">
    <source>
        <dbReference type="Proteomes" id="UP000077407"/>
    </source>
</evidence>
<gene>
    <name evidence="1" type="ORF">WY13_01449</name>
</gene>